<dbReference type="EMBL" id="JAURTK010000003">
    <property type="protein sequence ID" value="MDP9647506.1"/>
    <property type="molecule type" value="Genomic_DNA"/>
</dbReference>
<proteinExistence type="predicted"/>
<sequence length="70" mass="8187">MGYRAGPVTLSMYIGKHLTNVEPFQKYPAINTRALARIRRRSDWAAPARRIRKAWARRSYSRPEINSDKI</sequence>
<reference evidence="1" key="1">
    <citation type="submission" date="2023-07" db="EMBL/GenBank/DDBJ databases">
        <title>Sorghum-associated microbial communities from plants grown in Nebraska, USA.</title>
        <authorList>
            <person name="Schachtman D."/>
        </authorList>
    </citation>
    <scope>NUCLEOTIDE SEQUENCE</scope>
    <source>
        <strain evidence="1">DS1061</strain>
    </source>
</reference>
<protein>
    <recommendedName>
        <fullName evidence="3">DUF433 domain-containing protein</fullName>
    </recommendedName>
</protein>
<organism evidence="1 2">
    <name type="scientific">Paraburkholderia caledonica</name>
    <dbReference type="NCBI Taxonomy" id="134536"/>
    <lineage>
        <taxon>Bacteria</taxon>
        <taxon>Pseudomonadati</taxon>
        <taxon>Pseudomonadota</taxon>
        <taxon>Betaproteobacteria</taxon>
        <taxon>Burkholderiales</taxon>
        <taxon>Burkholderiaceae</taxon>
        <taxon>Paraburkholderia</taxon>
    </lineage>
</organism>
<name>A0AB73IBU9_9BURK</name>
<gene>
    <name evidence="1" type="ORF">J2793_002952</name>
</gene>
<evidence type="ECO:0000313" key="2">
    <source>
        <dbReference type="Proteomes" id="UP001229486"/>
    </source>
</evidence>
<dbReference type="AlphaFoldDB" id="A0AB73IBU9"/>
<dbReference type="Proteomes" id="UP001229486">
    <property type="component" value="Unassembled WGS sequence"/>
</dbReference>
<evidence type="ECO:0000313" key="1">
    <source>
        <dbReference type="EMBL" id="MDP9647506.1"/>
    </source>
</evidence>
<evidence type="ECO:0008006" key="3">
    <source>
        <dbReference type="Google" id="ProtNLM"/>
    </source>
</evidence>
<accession>A0AB73IBU9</accession>
<comment type="caution">
    <text evidence="1">The sequence shown here is derived from an EMBL/GenBank/DDBJ whole genome shotgun (WGS) entry which is preliminary data.</text>
</comment>